<dbReference type="PROSITE" id="PS00141">
    <property type="entry name" value="ASP_PROTEASE"/>
    <property type="match status" value="1"/>
</dbReference>
<evidence type="ECO:0000256" key="6">
    <source>
        <dbReference type="ARBA" id="ARBA00022918"/>
    </source>
</evidence>
<keyword evidence="7" id="KW-0233">DNA recombination</keyword>
<evidence type="ECO:0000256" key="5">
    <source>
        <dbReference type="ARBA" id="ARBA00022801"/>
    </source>
</evidence>
<name>A0A2Z6N4H2_TRISU</name>
<dbReference type="InterPro" id="IPR001969">
    <property type="entry name" value="Aspartic_peptidase_AS"/>
</dbReference>
<dbReference type="Gene3D" id="3.30.420.10">
    <property type="entry name" value="Ribonuclease H-like superfamily/Ribonuclease H"/>
    <property type="match status" value="2"/>
</dbReference>
<keyword evidence="4" id="KW-0255">Endonuclease</keyword>
<dbReference type="GO" id="GO:0003676">
    <property type="term" value="F:nucleic acid binding"/>
    <property type="evidence" value="ECO:0007669"/>
    <property type="project" value="InterPro"/>
</dbReference>
<dbReference type="GO" id="GO:0003964">
    <property type="term" value="F:RNA-directed DNA polymerase activity"/>
    <property type="evidence" value="ECO:0007669"/>
    <property type="project" value="UniProtKB-KW"/>
</dbReference>
<dbReference type="GO" id="GO:0006310">
    <property type="term" value="P:DNA recombination"/>
    <property type="evidence" value="ECO:0007669"/>
    <property type="project" value="UniProtKB-KW"/>
</dbReference>
<dbReference type="Gene3D" id="3.30.70.270">
    <property type="match status" value="1"/>
</dbReference>
<evidence type="ECO:0000256" key="2">
    <source>
        <dbReference type="ARBA" id="ARBA00022695"/>
    </source>
</evidence>
<dbReference type="CDD" id="cd09279">
    <property type="entry name" value="RNase_HI_like"/>
    <property type="match status" value="1"/>
</dbReference>
<dbReference type="Pfam" id="PF00078">
    <property type="entry name" value="RVT_1"/>
    <property type="match status" value="1"/>
</dbReference>
<dbReference type="SUPFAM" id="SSF50630">
    <property type="entry name" value="Acid proteases"/>
    <property type="match status" value="1"/>
</dbReference>
<protein>
    <recommendedName>
        <fullName evidence="9">Integrase catalytic domain-containing protein</fullName>
    </recommendedName>
</protein>
<dbReference type="InterPro" id="IPR000477">
    <property type="entry name" value="RT_dom"/>
</dbReference>
<dbReference type="InterPro" id="IPR021109">
    <property type="entry name" value="Peptidase_aspartic_dom_sf"/>
</dbReference>
<feature type="coiled-coil region" evidence="8">
    <location>
        <begin position="144"/>
        <end position="178"/>
    </location>
</feature>
<dbReference type="Gene3D" id="1.10.340.70">
    <property type="match status" value="1"/>
</dbReference>
<evidence type="ECO:0000256" key="7">
    <source>
        <dbReference type="ARBA" id="ARBA00023172"/>
    </source>
</evidence>
<dbReference type="GO" id="GO:0006508">
    <property type="term" value="P:proteolysis"/>
    <property type="evidence" value="ECO:0007669"/>
    <property type="project" value="InterPro"/>
</dbReference>
<dbReference type="InterPro" id="IPR043128">
    <property type="entry name" value="Rev_trsase/Diguanyl_cyclase"/>
</dbReference>
<dbReference type="PANTHER" id="PTHR48475">
    <property type="entry name" value="RIBONUCLEASE H"/>
    <property type="match status" value="1"/>
</dbReference>
<dbReference type="InterPro" id="IPR001584">
    <property type="entry name" value="Integrase_cat-core"/>
</dbReference>
<dbReference type="Proteomes" id="UP000242715">
    <property type="component" value="Unassembled WGS sequence"/>
</dbReference>
<dbReference type="Pfam" id="PF00665">
    <property type="entry name" value="rve"/>
    <property type="match status" value="1"/>
</dbReference>
<dbReference type="Pfam" id="PF03732">
    <property type="entry name" value="Retrotrans_gag"/>
    <property type="match status" value="1"/>
</dbReference>
<organism evidence="10 11">
    <name type="scientific">Trifolium subterraneum</name>
    <name type="common">Subterranean clover</name>
    <dbReference type="NCBI Taxonomy" id="3900"/>
    <lineage>
        <taxon>Eukaryota</taxon>
        <taxon>Viridiplantae</taxon>
        <taxon>Streptophyta</taxon>
        <taxon>Embryophyta</taxon>
        <taxon>Tracheophyta</taxon>
        <taxon>Spermatophyta</taxon>
        <taxon>Magnoliopsida</taxon>
        <taxon>eudicotyledons</taxon>
        <taxon>Gunneridae</taxon>
        <taxon>Pentapetalae</taxon>
        <taxon>rosids</taxon>
        <taxon>fabids</taxon>
        <taxon>Fabales</taxon>
        <taxon>Fabaceae</taxon>
        <taxon>Papilionoideae</taxon>
        <taxon>50 kb inversion clade</taxon>
        <taxon>NPAAA clade</taxon>
        <taxon>Hologalegina</taxon>
        <taxon>IRL clade</taxon>
        <taxon>Trifolieae</taxon>
        <taxon>Trifolium</taxon>
    </lineage>
</organism>
<feature type="domain" description="Integrase catalytic" evidence="9">
    <location>
        <begin position="1562"/>
        <end position="1723"/>
    </location>
</feature>
<dbReference type="OrthoDB" id="415724at2759"/>
<dbReference type="Pfam" id="PF24924">
    <property type="entry name" value="DUF7745"/>
    <property type="match status" value="1"/>
</dbReference>
<dbReference type="InterPro" id="IPR043502">
    <property type="entry name" value="DNA/RNA_pol_sf"/>
</dbReference>
<dbReference type="InterPro" id="IPR036397">
    <property type="entry name" value="RNaseH_sf"/>
</dbReference>
<dbReference type="InterPro" id="IPR012337">
    <property type="entry name" value="RNaseH-like_sf"/>
</dbReference>
<evidence type="ECO:0000259" key="9">
    <source>
        <dbReference type="PROSITE" id="PS50994"/>
    </source>
</evidence>
<gene>
    <name evidence="10" type="ORF">TSUD_146400</name>
</gene>
<sequence>MASTRRHTPTLKVKKPQVESLKGLSEGMTSIAKKSFELDYGLILNLLHVDIDDMALTTLAQFYDPPLRCFTFQDFQWAPTLEEFAKILGCNLEDHGPYVGLGVEPPMREIAKALHLTSAEGFVDRSLLKVARLPRPKQTRTHNTRLGRKRMDGLEQENAQLQEQVTTFRAELDRVNALVEALVAAQNRPPTPQAPVISEIVSAPIPATHGSTPQQNMPEGYPWGMPLNFNGGGHPGATEIPTPTIQHAIPVPQSGTPLPQIPVPVSQPTTVVTNPLVHVTPHDNEPIYHAENMRGYSQMDEILEKFDDMQREIKALRGKDLFGKNAHDLCLVPNVQIPAKFKVPDFEKYKGNTCPQSHLVMYARKMSTQTDNDQLLIHYFQDSLTGAALKWYMSLDGVKIRTFNDLGEAFVLQYKYNLDMAPNRDQLQAMSQKDKETFKEYAQRWREVAAQVNSLKDEDEMARIFLNTLSPFYYERMVDSSTNDFTELVNIGVRLEEGVRQGRLVKENVPTNSMKKFGNNFQRKKEQEVSMVAHGRPQQQYTGYQHVATVSQSPGYRPQFQQRPQQQYQQPYQQQYQQQIPPQITSCLLEKKLIQTRAPPRVPEILPGWYRADLSCAFHQGAPGHDTEHCFILKFEVQRLIRANVLSFKDVNPNVQANPLPNHGAASVNMVFGCPGKFQVFDIRHIREPLVQVHRNLCKLFFFKHDHEACHICRNNPRGCQQVRNDIQSMLDRRELQITYKRNEDEDPNDGNGEVFVVIPEFDIPEHMEVTYNNQQSIVTPLVISLPGPMPYISEKAIPYKYNATMIENGHEVPIPALPPSVNIAESSGTRPDSDFDEILELIKKSEYKVVDQLMQTPSRIYVLSLLLNSGAHREALMKVLDQAFVDHDVSVGQFGGIVGNITACNNLSFSDEELPEGGRNHNLALHISMNCNSDVLSNVLVDTGSSLNVIPKATLARLSYQGAPMRHSGVVVKAFDGSKKPVIGEVDLPMMIGPHLFQITFQVMDIQAAYSCLLGRPWIHDAGAVTSTLHQKLKFVKNGKLVIVGGEQALLVSHLSSFSFISASEVDGTEFQGWGQVVTLPENKYLKQKLRRTHPDLAVKIKEEVQKQIDAGFLVTSEYPQWLANIVPVPKKDGKVRMCVDYRDLNKASPKDDFPLPHIDMLVDNTAKFNVFSFMDGFSGYNQIKMAPEDMEKTSFITPWGTFCYKVMPFGLKNAGATYQRAMTTLFHDMMHKEIEVYVDDMIAKSRTEEEHVGHLLKLFLRLRKYRLRLNPNKCTFGVRSGKLLGFIISQKGIEVDPDKVRAIQEMLAPKTEKQPIDDYQSIKFDFSDEEIMYLKMKDCEEPLPEEGPDPESRWGLIFDGAVNAYGNGIGAVIITPKGTHIPFSARLLFDSLVINQIKGEWETRHQGLIPYKDYARRLLTFFNKVELHHIPREENQMADALATLSSMFEVSRWNDMPRISIRRLERPAHVFAIEEVVDNKPWFHDIKQCVDKLEAEMLMNEVHEGSFGTHSNGHAMAKKMLRAGYYGMTMESDCCKHLRRCHKCQIYADKIHVPPTLLNVLSSPWPFSMWGIDMIGMIEPKASNGHRFILVAIDYFTKWVEAASYVNVTRQVVVKFIKNQLICRYGVPSRIITDNGSNLNNKMMKELCDDFKIEHHNSSPYRPKMNGAVEAAKKNIKKIVQKMVVTYKDWHEMLPFALHGYRTSVRTSTGATPFSLVYGMEAVLPVEVEIPSMRVLMEAKLSEAEWCQSRYDQLNLIEEKRMTALSHGQLYQKRMKQAFDRKVRSREFKEGDLVLKKILSFQPDSRGKWTPNYEGPYVVKRAFSGGAMTLATMDGDELPRPVNADAVKKYFV</sequence>
<evidence type="ECO:0000256" key="8">
    <source>
        <dbReference type="SAM" id="Coils"/>
    </source>
</evidence>
<dbReference type="CDD" id="cd01647">
    <property type="entry name" value="RT_LTR"/>
    <property type="match status" value="1"/>
</dbReference>
<dbReference type="PANTHER" id="PTHR48475:SF1">
    <property type="entry name" value="RNASE H TYPE-1 DOMAIN-CONTAINING PROTEIN"/>
    <property type="match status" value="1"/>
</dbReference>
<evidence type="ECO:0000256" key="1">
    <source>
        <dbReference type="ARBA" id="ARBA00022679"/>
    </source>
</evidence>
<dbReference type="EMBL" id="DF973467">
    <property type="protein sequence ID" value="GAU31752.1"/>
    <property type="molecule type" value="Genomic_DNA"/>
</dbReference>
<reference evidence="11" key="1">
    <citation type="journal article" date="2017" name="Front. Plant Sci.">
        <title>Climate Clever Clovers: New Paradigm to Reduce the Environmental Footprint of Ruminants by Breeding Low Methanogenic Forages Utilizing Haplotype Variation.</title>
        <authorList>
            <person name="Kaur P."/>
            <person name="Appels R."/>
            <person name="Bayer P.E."/>
            <person name="Keeble-Gagnere G."/>
            <person name="Wang J."/>
            <person name="Hirakawa H."/>
            <person name="Shirasawa K."/>
            <person name="Vercoe P."/>
            <person name="Stefanova K."/>
            <person name="Durmic Z."/>
            <person name="Nichols P."/>
            <person name="Revell C."/>
            <person name="Isobe S.N."/>
            <person name="Edwards D."/>
            <person name="Erskine W."/>
        </authorList>
    </citation>
    <scope>NUCLEOTIDE SEQUENCE [LARGE SCALE GENOMIC DNA]</scope>
    <source>
        <strain evidence="11">cv. Daliak</strain>
    </source>
</reference>
<keyword evidence="1" id="KW-0808">Transferase</keyword>
<evidence type="ECO:0000256" key="3">
    <source>
        <dbReference type="ARBA" id="ARBA00022722"/>
    </source>
</evidence>
<keyword evidence="8" id="KW-0175">Coiled coil</keyword>
<accession>A0A2Z6N4H2</accession>
<dbReference type="InterPro" id="IPR056647">
    <property type="entry name" value="DUF7745"/>
</dbReference>
<dbReference type="CDD" id="cd00303">
    <property type="entry name" value="retropepsin_like"/>
    <property type="match status" value="1"/>
</dbReference>
<evidence type="ECO:0000256" key="4">
    <source>
        <dbReference type="ARBA" id="ARBA00022759"/>
    </source>
</evidence>
<proteinExistence type="predicted"/>
<dbReference type="SUPFAM" id="SSF56672">
    <property type="entry name" value="DNA/RNA polymerases"/>
    <property type="match status" value="1"/>
</dbReference>
<dbReference type="SUPFAM" id="SSF53098">
    <property type="entry name" value="Ribonuclease H-like"/>
    <property type="match status" value="1"/>
</dbReference>
<keyword evidence="2" id="KW-0548">Nucleotidyltransferase</keyword>
<dbReference type="InterPro" id="IPR005162">
    <property type="entry name" value="Retrotrans_gag_dom"/>
</dbReference>
<dbReference type="Gene3D" id="2.40.70.10">
    <property type="entry name" value="Acid Proteases"/>
    <property type="match status" value="1"/>
</dbReference>
<dbReference type="Pfam" id="PF13456">
    <property type="entry name" value="RVT_3"/>
    <property type="match status" value="1"/>
</dbReference>
<dbReference type="GO" id="GO:0004523">
    <property type="term" value="F:RNA-DNA hybrid ribonuclease activity"/>
    <property type="evidence" value="ECO:0007669"/>
    <property type="project" value="InterPro"/>
</dbReference>
<evidence type="ECO:0000313" key="10">
    <source>
        <dbReference type="EMBL" id="GAU31752.1"/>
    </source>
</evidence>
<dbReference type="PROSITE" id="PS50994">
    <property type="entry name" value="INTEGRASE"/>
    <property type="match status" value="1"/>
</dbReference>
<dbReference type="GO" id="GO:0004190">
    <property type="term" value="F:aspartic-type endopeptidase activity"/>
    <property type="evidence" value="ECO:0007669"/>
    <property type="project" value="InterPro"/>
</dbReference>
<keyword evidence="11" id="KW-1185">Reference proteome</keyword>
<evidence type="ECO:0000313" key="11">
    <source>
        <dbReference type="Proteomes" id="UP000242715"/>
    </source>
</evidence>
<keyword evidence="3" id="KW-0540">Nuclease</keyword>
<keyword evidence="5" id="KW-0378">Hydrolase</keyword>
<dbReference type="GO" id="GO:0015074">
    <property type="term" value="P:DNA integration"/>
    <property type="evidence" value="ECO:0007669"/>
    <property type="project" value="InterPro"/>
</dbReference>
<keyword evidence="6" id="KW-0695">RNA-directed DNA polymerase</keyword>
<dbReference type="Gene3D" id="3.10.10.10">
    <property type="entry name" value="HIV Type 1 Reverse Transcriptase, subunit A, domain 1"/>
    <property type="match status" value="1"/>
</dbReference>
<dbReference type="InterPro" id="IPR002156">
    <property type="entry name" value="RNaseH_domain"/>
</dbReference>